<reference evidence="3" key="2">
    <citation type="journal article" date="2020" name="Int. Dairy J.">
        <title>Lactic acid bacterial diversity in Brie cheese focusing on salt concentration and pH of isolation medium and characterisation of halophilic and alkaliphilic lactic acid bacterial isolates.</title>
        <authorList>
            <person name="Unno R."/>
            <person name="Matsutani M."/>
            <person name="Suzuki T."/>
            <person name="Kodama K."/>
            <person name="Matsushita H."/>
            <person name="Yamasato K."/>
            <person name="Koizumi Y."/>
            <person name="Ishikawa M."/>
        </authorList>
    </citation>
    <scope>NUCLEOTIDE SEQUENCE</scope>
    <source>
        <strain evidence="3">7C1</strain>
        <strain evidence="2">8C4</strain>
    </source>
</reference>
<comment type="caution">
    <text evidence="3">The sequence shown here is derived from an EMBL/GenBank/DDBJ whole genome shotgun (WGS) entry which is preliminary data.</text>
</comment>
<gene>
    <name evidence="2" type="ORF">TK11N_20160</name>
    <name evidence="3" type="ORF">TK2N_20250</name>
</gene>
<feature type="transmembrane region" description="Helical" evidence="1">
    <location>
        <begin position="61"/>
        <end position="82"/>
    </location>
</feature>
<dbReference type="Proteomes" id="UP000886607">
    <property type="component" value="Unassembled WGS sequence"/>
</dbReference>
<reference evidence="3" key="1">
    <citation type="submission" date="2019-08" db="EMBL/GenBank/DDBJ databases">
        <authorList>
            <person name="Ishikawa M."/>
            <person name="Suzuki T."/>
            <person name="Matsutani M."/>
        </authorList>
    </citation>
    <scope>NUCLEOTIDE SEQUENCE</scope>
    <source>
        <strain evidence="3">7C1</strain>
        <strain evidence="2">8C4</strain>
    </source>
</reference>
<protein>
    <recommendedName>
        <fullName evidence="6">DUF3021 domain-containing protein</fullName>
    </recommendedName>
</protein>
<proteinExistence type="predicted"/>
<dbReference type="EMBL" id="BKBQ01000036">
    <property type="protein sequence ID" value="GEQ55181.1"/>
    <property type="molecule type" value="Genomic_DNA"/>
</dbReference>
<evidence type="ECO:0000313" key="4">
    <source>
        <dbReference type="Proteomes" id="UP000886597"/>
    </source>
</evidence>
<feature type="transmembrane region" description="Helical" evidence="1">
    <location>
        <begin position="88"/>
        <end position="110"/>
    </location>
</feature>
<dbReference type="AlphaFoldDB" id="A0AAN4UD78"/>
<evidence type="ECO:0000256" key="1">
    <source>
        <dbReference type="SAM" id="Phobius"/>
    </source>
</evidence>
<evidence type="ECO:0000313" key="5">
    <source>
        <dbReference type="Proteomes" id="UP000886607"/>
    </source>
</evidence>
<feature type="transmembrane region" description="Helical" evidence="1">
    <location>
        <begin position="7"/>
        <end position="27"/>
    </location>
</feature>
<keyword evidence="1" id="KW-0812">Transmembrane</keyword>
<evidence type="ECO:0000313" key="3">
    <source>
        <dbReference type="EMBL" id="GEQ55181.1"/>
    </source>
</evidence>
<evidence type="ECO:0008006" key="6">
    <source>
        <dbReference type="Google" id="ProtNLM"/>
    </source>
</evidence>
<organism evidence="3 4">
    <name type="scientific">Tetragenococcus koreensis</name>
    <dbReference type="NCBI Taxonomy" id="290335"/>
    <lineage>
        <taxon>Bacteria</taxon>
        <taxon>Bacillati</taxon>
        <taxon>Bacillota</taxon>
        <taxon>Bacilli</taxon>
        <taxon>Lactobacillales</taxon>
        <taxon>Enterococcaceae</taxon>
        <taxon>Tetragenococcus</taxon>
    </lineage>
</organism>
<accession>A0AAN4UD78</accession>
<dbReference type="RefSeq" id="WP_157977738.1">
    <property type="nucleotide sequence ID" value="NZ_BJYN01000024.1"/>
</dbReference>
<keyword evidence="1" id="KW-0472">Membrane</keyword>
<keyword evidence="1" id="KW-1133">Transmembrane helix</keyword>
<sequence length="133" mass="15237">MKRLLRYAIIGIGYGSFSYLLILMLHIQDVPPTSVNIFSILLMSAGIGILSILFDIENLNFLTALGIHFFATLALVITMMLFNGWIDSVINSVGFWLIFLTIYIAVWALYRIQLYLNVEKINRVLAQHRKNKQ</sequence>
<name>A0AAN4UD78_9ENTE</name>
<dbReference type="Pfam" id="PF11457">
    <property type="entry name" value="DUF3021"/>
    <property type="match status" value="1"/>
</dbReference>
<dbReference type="Proteomes" id="UP000886597">
    <property type="component" value="Unassembled WGS sequence"/>
</dbReference>
<keyword evidence="5" id="KW-1185">Reference proteome</keyword>
<dbReference type="EMBL" id="BKBO01000036">
    <property type="protein sequence ID" value="GEQ50164.1"/>
    <property type="molecule type" value="Genomic_DNA"/>
</dbReference>
<dbReference type="InterPro" id="IPR021560">
    <property type="entry name" value="DUF3021"/>
</dbReference>
<evidence type="ECO:0000313" key="2">
    <source>
        <dbReference type="EMBL" id="GEQ50164.1"/>
    </source>
</evidence>
<feature type="transmembrane region" description="Helical" evidence="1">
    <location>
        <begin position="33"/>
        <end position="54"/>
    </location>
</feature>
<dbReference type="GeneID" id="69985801"/>